<dbReference type="Pfam" id="PF20044">
    <property type="entry name" value="DUF6446"/>
    <property type="match status" value="1"/>
</dbReference>
<accession>A0AA48HTP5</accession>
<dbReference type="Proteomes" id="UP001337723">
    <property type="component" value="Chromosome"/>
</dbReference>
<keyword evidence="3" id="KW-1185">Reference proteome</keyword>
<reference evidence="2 3" key="1">
    <citation type="submission" date="2023-01" db="EMBL/GenBank/DDBJ databases">
        <title>Complete genome sequence of Roseicyclus marinus strain Dej080120_10.</title>
        <authorList>
            <person name="Ueki S."/>
            <person name="Maruyama F."/>
        </authorList>
    </citation>
    <scope>NUCLEOTIDE SEQUENCE [LARGE SCALE GENOMIC DNA]</scope>
    <source>
        <strain evidence="2 3">Dej080120_10</strain>
    </source>
</reference>
<gene>
    <name evidence="2" type="ORF">MACH21_20780</name>
</gene>
<evidence type="ECO:0000313" key="3">
    <source>
        <dbReference type="Proteomes" id="UP001337723"/>
    </source>
</evidence>
<dbReference type="InterPro" id="IPR045616">
    <property type="entry name" value="DUF6446"/>
</dbReference>
<dbReference type="KEGG" id="rmai:MACH21_20780"/>
<evidence type="ECO:0000313" key="2">
    <source>
        <dbReference type="EMBL" id="BDW85901.1"/>
    </source>
</evidence>
<protein>
    <submittedName>
        <fullName evidence="2">Signal transduction histidine kinase</fullName>
    </submittedName>
</protein>
<keyword evidence="2" id="KW-0418">Kinase</keyword>
<dbReference type="AlphaFoldDB" id="A0AA48HTP5"/>
<dbReference type="EMBL" id="AP027266">
    <property type="protein sequence ID" value="BDW85901.1"/>
    <property type="molecule type" value="Genomic_DNA"/>
</dbReference>
<keyword evidence="1" id="KW-1133">Transmembrane helix</keyword>
<organism evidence="2 3">
    <name type="scientific">Roseicyclus marinus</name>
    <dbReference type="NCBI Taxonomy" id="2161673"/>
    <lineage>
        <taxon>Bacteria</taxon>
        <taxon>Pseudomonadati</taxon>
        <taxon>Pseudomonadota</taxon>
        <taxon>Alphaproteobacteria</taxon>
        <taxon>Rhodobacterales</taxon>
        <taxon>Roseobacteraceae</taxon>
        <taxon>Roseicyclus</taxon>
    </lineage>
</organism>
<sequence>MNGKIIGIAILGITAIFGAVQWYFQTRAYYEPVRLQTLEVTFADGTLETLRPLTAEAIDADTSPLRFRACLTLDPETAARLVAAAPPVAEAVPLIAPDWFGCFDAAAIGDALASGAAQAVLAQTEVRPGADRVIAVFPDGRAYVWHQWNGRLEG</sequence>
<feature type="transmembrane region" description="Helical" evidence="1">
    <location>
        <begin position="6"/>
        <end position="24"/>
    </location>
</feature>
<evidence type="ECO:0000256" key="1">
    <source>
        <dbReference type="SAM" id="Phobius"/>
    </source>
</evidence>
<proteinExistence type="predicted"/>
<keyword evidence="2" id="KW-0808">Transferase</keyword>
<name>A0AA48HTP5_9RHOB</name>
<dbReference type="RefSeq" id="WP_338271747.1">
    <property type="nucleotide sequence ID" value="NZ_AP027266.1"/>
</dbReference>
<keyword evidence="1" id="KW-0812">Transmembrane</keyword>
<keyword evidence="1" id="KW-0472">Membrane</keyword>
<dbReference type="GO" id="GO:0016301">
    <property type="term" value="F:kinase activity"/>
    <property type="evidence" value="ECO:0007669"/>
    <property type="project" value="UniProtKB-KW"/>
</dbReference>